<sequence length="841" mass="93347">MICSLLFYALYPLSRYLTAGRRSEDSQKGLSPAVVHGTAAWDGCAVTTKRFTQSQTTQPDQWLSSSSTAKGKTEEGMKEGSPDKEGDTGMEQNKEQPVAVPHKEPKNGETKMSEEPQSEATKTSEEPQSEATKTSEEPQSEARTTDEEPQSEAKETSEEPQSEAKETSEEPQSEAVKTSKEPQNEAMMTSEVPQGKMEVSMQQNINTKEATDVPSEDINPEQALAAHIKWLQTDASIKETDCPGLEEIQIHTPTHSVEELVISAEERIEQTACSGEQQTQIPSMESETPAVSEVTECWDEYYINPAADEEYDGANSSKLVFCEHSQTHLTISKPCNTQNSLHFPAGLGLAGEIECPLWQFPAGSYYPPLESPESFEVMWRVWQSLPAAEPALIPFPFTKTSLNFTVMSYNVLAQDLLEANEELYIHCPLEVLDWSYRCSLLLEEIFKWAPDILCLQEVQENHYHEQLYPVLCQMGYTCVYKRRTGPKTDGCATCYRSSCFSEVSVSLLEFFRPDTELLNRHNVGIVLLLRPVVTQGSEIKAMGPPLCVGNTHLLFNPRRGDVKLAQLAMMLAEIDSTVKSCKAKGEHCNIVLCGDFNSVPNMPLYQLITTGTLYYRGLPAWMVSGQEDLSFKTHFHRLSVPLWHSCLGITDNCQYSASKNTFENKDQTSGKLHYSHDFMRQLRYCPAACVRPVDLKLIQGVTDNAPDPSLENPSYDTCSRHTLTHCLDLESVYQHVLPGSGAPEVTTVHSEVGATVDYIFYSPRRSSTSAQTACGNFVSEGLELIGSLCLLSEDVLWSMNGLPNHMFPSDHLSLVAKFQLDLNSPAIGKTVGEVGGIDVRG</sequence>
<dbReference type="AlphaFoldDB" id="A0AAV6RZP8"/>
<feature type="compositionally biased region" description="Polar residues" evidence="1">
    <location>
        <begin position="52"/>
        <end position="70"/>
    </location>
</feature>
<dbReference type="InterPro" id="IPR050410">
    <property type="entry name" value="CCR4/nocturin_mRNA_transcr"/>
</dbReference>
<name>A0AAV6RZP8_SOLSE</name>
<dbReference type="InterPro" id="IPR005135">
    <property type="entry name" value="Endo/exonuclease/phosphatase"/>
</dbReference>
<evidence type="ECO:0000313" key="4">
    <source>
        <dbReference type="Proteomes" id="UP000693946"/>
    </source>
</evidence>
<evidence type="ECO:0000313" key="3">
    <source>
        <dbReference type="EMBL" id="KAG7510095.1"/>
    </source>
</evidence>
<dbReference type="PANTHER" id="PTHR12121:SF28">
    <property type="entry name" value="PROTEIN ANGEL HOMOLOG 1"/>
    <property type="match status" value="1"/>
</dbReference>
<reference evidence="3 4" key="1">
    <citation type="journal article" date="2021" name="Sci. Rep.">
        <title>Chromosome anchoring in Senegalese sole (Solea senegalensis) reveals sex-associated markers and genome rearrangements in flatfish.</title>
        <authorList>
            <person name="Guerrero-Cozar I."/>
            <person name="Gomez-Garrido J."/>
            <person name="Berbel C."/>
            <person name="Martinez-Blanch J.F."/>
            <person name="Alioto T."/>
            <person name="Claros M.G."/>
            <person name="Gagnaire P.A."/>
            <person name="Manchado M."/>
        </authorList>
    </citation>
    <scope>NUCLEOTIDE SEQUENCE [LARGE SCALE GENOMIC DNA]</scope>
    <source>
        <strain evidence="3">Sse05_10M</strain>
    </source>
</reference>
<keyword evidence="4" id="KW-1185">Reference proteome</keyword>
<evidence type="ECO:0000256" key="1">
    <source>
        <dbReference type="SAM" id="MobiDB-lite"/>
    </source>
</evidence>
<feature type="compositionally biased region" description="Basic and acidic residues" evidence="1">
    <location>
        <begin position="101"/>
        <end position="114"/>
    </location>
</feature>
<comment type="caution">
    <text evidence="3">The sequence shown here is derived from an EMBL/GenBank/DDBJ whole genome shotgun (WGS) entry which is preliminary data.</text>
</comment>
<dbReference type="GO" id="GO:0000175">
    <property type="term" value="F:3'-5'-RNA exonuclease activity"/>
    <property type="evidence" value="ECO:0007669"/>
    <property type="project" value="TreeGrafter"/>
</dbReference>
<feature type="compositionally biased region" description="Basic and acidic residues" evidence="1">
    <location>
        <begin position="143"/>
        <end position="168"/>
    </location>
</feature>
<gene>
    <name evidence="3" type="ORF">JOB18_013089</name>
</gene>
<dbReference type="PANTHER" id="PTHR12121">
    <property type="entry name" value="CARBON CATABOLITE REPRESSOR PROTEIN 4"/>
    <property type="match status" value="1"/>
</dbReference>
<proteinExistence type="predicted"/>
<evidence type="ECO:0000259" key="2">
    <source>
        <dbReference type="Pfam" id="PF03372"/>
    </source>
</evidence>
<accession>A0AAV6RZP8</accession>
<dbReference type="Proteomes" id="UP000693946">
    <property type="component" value="Linkage Group LG16"/>
</dbReference>
<feature type="compositionally biased region" description="Basic and acidic residues" evidence="1">
    <location>
        <begin position="71"/>
        <end position="87"/>
    </location>
</feature>
<feature type="region of interest" description="Disordered" evidence="1">
    <location>
        <begin position="52"/>
        <end position="196"/>
    </location>
</feature>
<feature type="domain" description="Endonuclease/exonuclease/phosphatase" evidence="2">
    <location>
        <begin position="407"/>
        <end position="811"/>
    </location>
</feature>
<dbReference type="Pfam" id="PF03372">
    <property type="entry name" value="Exo_endo_phos"/>
    <property type="match status" value="1"/>
</dbReference>
<organism evidence="3 4">
    <name type="scientific">Solea senegalensis</name>
    <name type="common">Senegalese sole</name>
    <dbReference type="NCBI Taxonomy" id="28829"/>
    <lineage>
        <taxon>Eukaryota</taxon>
        <taxon>Metazoa</taxon>
        <taxon>Chordata</taxon>
        <taxon>Craniata</taxon>
        <taxon>Vertebrata</taxon>
        <taxon>Euteleostomi</taxon>
        <taxon>Actinopterygii</taxon>
        <taxon>Neopterygii</taxon>
        <taxon>Teleostei</taxon>
        <taxon>Neoteleostei</taxon>
        <taxon>Acanthomorphata</taxon>
        <taxon>Carangaria</taxon>
        <taxon>Pleuronectiformes</taxon>
        <taxon>Pleuronectoidei</taxon>
        <taxon>Soleidae</taxon>
        <taxon>Solea</taxon>
    </lineage>
</organism>
<protein>
    <recommendedName>
        <fullName evidence="2">Endonuclease/exonuclease/phosphatase domain-containing protein</fullName>
    </recommendedName>
</protein>
<dbReference type="EMBL" id="JAGKHQ010000008">
    <property type="protein sequence ID" value="KAG7510095.1"/>
    <property type="molecule type" value="Genomic_DNA"/>
</dbReference>